<accession>A2SD69</accession>
<proteinExistence type="predicted"/>
<organism evidence="1 2">
    <name type="scientific">Methylibium petroleiphilum (strain ATCC BAA-1232 / LMG 22953 / PM1)</name>
    <dbReference type="NCBI Taxonomy" id="420662"/>
    <lineage>
        <taxon>Bacteria</taxon>
        <taxon>Pseudomonadati</taxon>
        <taxon>Pseudomonadota</taxon>
        <taxon>Betaproteobacteria</taxon>
        <taxon>Burkholderiales</taxon>
        <taxon>Sphaerotilaceae</taxon>
        <taxon>Methylibium</taxon>
    </lineage>
</organism>
<keyword evidence="2" id="KW-1185">Reference proteome</keyword>
<dbReference type="AlphaFoldDB" id="A2SD69"/>
<gene>
    <name evidence="1" type="ordered locus">Mpe_A0546</name>
</gene>
<sequence>MTKPQPAPTLATWAEEHRSSAPAAWISIADRLLSDESAKQAWSQLRRFGDIQMAVFSDICHAVERASNETRRKPTLVERKEVERVKDLALRLKQAIKLSSLPPGTATLYQLNSNCEPPAQLWIGWRDLPTEGVGLGFGYSMSISEMLDRTVELADKHLVSLGPRAVTRQKSRPKVAAFVRWLCFNFVRRFDSELPLVAARFTNAVLRPVDQLTKDDVAAILKDSPLERRSKPKKKKQAS</sequence>
<dbReference type="RefSeq" id="WP_011828146.1">
    <property type="nucleotide sequence ID" value="NC_008825.1"/>
</dbReference>
<evidence type="ECO:0000313" key="2">
    <source>
        <dbReference type="Proteomes" id="UP000000366"/>
    </source>
</evidence>
<evidence type="ECO:0000313" key="1">
    <source>
        <dbReference type="EMBL" id="ABM93508.1"/>
    </source>
</evidence>
<dbReference type="KEGG" id="mpt:Mpe_A0546"/>
<name>A2SD69_METPP</name>
<dbReference type="HOGENOM" id="CLU_1160014_0_0_4"/>
<reference evidence="1 2" key="1">
    <citation type="journal article" date="2007" name="J. Bacteriol.">
        <title>Whole-genome analysis of the methyl tert-butyl ether-degrading beta-proteobacterium Methylibium petroleiphilum PM1.</title>
        <authorList>
            <person name="Kane S.R."/>
            <person name="Chakicherla A.Y."/>
            <person name="Chain P.S.G."/>
            <person name="Schmidt R."/>
            <person name="Shin M.W."/>
            <person name="Legler T.C."/>
            <person name="Scow K.M."/>
            <person name="Larimer F.W."/>
            <person name="Lucas S.M."/>
            <person name="Richardson P.M."/>
            <person name="Hristova K.R."/>
        </authorList>
    </citation>
    <scope>NUCLEOTIDE SEQUENCE [LARGE SCALE GENOMIC DNA]</scope>
    <source>
        <strain evidence="2">ATCC BAA-1232 / LMG 22953 / PM1</strain>
    </source>
</reference>
<dbReference type="Proteomes" id="UP000000366">
    <property type="component" value="Chromosome"/>
</dbReference>
<protein>
    <submittedName>
        <fullName evidence="1">Uncharacterized protein</fullName>
    </submittedName>
</protein>
<dbReference type="EMBL" id="CP000555">
    <property type="protein sequence ID" value="ABM93508.1"/>
    <property type="molecule type" value="Genomic_DNA"/>
</dbReference>